<keyword evidence="1" id="KW-0812">Transmembrane</keyword>
<evidence type="ECO:0000256" key="1">
    <source>
        <dbReference type="SAM" id="Phobius"/>
    </source>
</evidence>
<feature type="transmembrane region" description="Helical" evidence="1">
    <location>
        <begin position="201"/>
        <end position="218"/>
    </location>
</feature>
<keyword evidence="1" id="KW-1133">Transmembrane helix</keyword>
<keyword evidence="2" id="KW-0732">Signal</keyword>
<proteinExistence type="predicted"/>
<name>A0A944QVF6_9GAMM</name>
<evidence type="ECO:0000256" key="2">
    <source>
        <dbReference type="SAM" id="SignalP"/>
    </source>
</evidence>
<dbReference type="Proteomes" id="UP000770889">
    <property type="component" value="Unassembled WGS sequence"/>
</dbReference>
<dbReference type="AlphaFoldDB" id="A0A944QVF6"/>
<protein>
    <submittedName>
        <fullName evidence="3">VPLPA-CTERM sorting domain-containing protein</fullName>
    </submittedName>
</protein>
<dbReference type="EMBL" id="JAHHGM010000008">
    <property type="protein sequence ID" value="MBT2989371.1"/>
    <property type="molecule type" value="Genomic_DNA"/>
</dbReference>
<gene>
    <name evidence="3" type="ORF">KME65_10455</name>
</gene>
<evidence type="ECO:0000313" key="3">
    <source>
        <dbReference type="EMBL" id="MBT2989371.1"/>
    </source>
</evidence>
<keyword evidence="1" id="KW-0472">Membrane</keyword>
<feature type="signal peptide" evidence="2">
    <location>
        <begin position="1"/>
        <end position="22"/>
    </location>
</feature>
<reference evidence="3 4" key="1">
    <citation type="submission" date="2021-05" db="EMBL/GenBank/DDBJ databases">
        <title>Genetic and Functional Diversity in Clade A Lucinid endosymbionts from the Bahamas.</title>
        <authorList>
            <person name="Giani N.M."/>
            <person name="Engel A.S."/>
            <person name="Campbell B.J."/>
        </authorList>
    </citation>
    <scope>NUCLEOTIDE SEQUENCE [LARGE SCALE GENOMIC DNA]</scope>
    <source>
        <strain evidence="3">LUC16012Gg_MoonRockCtena</strain>
    </source>
</reference>
<feature type="chain" id="PRO_5038133636" evidence="2">
    <location>
        <begin position="23"/>
        <end position="223"/>
    </location>
</feature>
<comment type="caution">
    <text evidence="3">The sequence shown here is derived from an EMBL/GenBank/DDBJ whole genome shotgun (WGS) entry which is preliminary data.</text>
</comment>
<accession>A0A944QVF6</accession>
<organism evidence="3 4">
    <name type="scientific">Candidatus Thiodiazotropha taylori</name>
    <dbReference type="NCBI Taxonomy" id="2792791"/>
    <lineage>
        <taxon>Bacteria</taxon>
        <taxon>Pseudomonadati</taxon>
        <taxon>Pseudomonadota</taxon>
        <taxon>Gammaproteobacteria</taxon>
        <taxon>Chromatiales</taxon>
        <taxon>Sedimenticolaceae</taxon>
        <taxon>Candidatus Thiodiazotropha</taxon>
    </lineage>
</organism>
<sequence>MKRLLGLVLFISFTVISFSVHAALVTWAFSGSINSVSNFSPPDSITSIASGDIFNGSMVFNTSTAGTLSSFPAFDETTYSNAIDSLNFTIGTFNFSGPNSSDSVLSPGETSHIKVRQDTSGFTSDSISHNAGFSGMLDGLAPDFVGLNLIMPFGSPLTTGDLLDTPPVSDLQFVIRFKNSNGDITAQMNGSGSISAVPIPAAAWLFGTGLLGLIGFNARKKKA</sequence>
<evidence type="ECO:0000313" key="4">
    <source>
        <dbReference type="Proteomes" id="UP000770889"/>
    </source>
</evidence>